<dbReference type="EMBL" id="JAHMHS010000027">
    <property type="protein sequence ID" value="KAK1727004.1"/>
    <property type="molecule type" value="Genomic_DNA"/>
</dbReference>
<comment type="caution">
    <text evidence="1">The sequence shown here is derived from an EMBL/GenBank/DDBJ whole genome shotgun (WGS) entry which is preliminary data.</text>
</comment>
<evidence type="ECO:0000313" key="1">
    <source>
        <dbReference type="EMBL" id="KAK1727004.1"/>
    </source>
</evidence>
<dbReference type="Proteomes" id="UP001244207">
    <property type="component" value="Unassembled WGS sequence"/>
</dbReference>
<reference evidence="1" key="1">
    <citation type="submission" date="2021-12" db="EMBL/GenBank/DDBJ databases">
        <title>Comparative genomics, transcriptomics and evolutionary studies reveal genomic signatures of adaptation to plant cell wall in hemibiotrophic fungi.</title>
        <authorList>
            <consortium name="DOE Joint Genome Institute"/>
            <person name="Baroncelli R."/>
            <person name="Diaz J.F."/>
            <person name="Benocci T."/>
            <person name="Peng M."/>
            <person name="Battaglia E."/>
            <person name="Haridas S."/>
            <person name="Andreopoulos W."/>
            <person name="Labutti K."/>
            <person name="Pangilinan J."/>
            <person name="Floch G.L."/>
            <person name="Makela M.R."/>
            <person name="Henrissat B."/>
            <person name="Grigoriev I.V."/>
            <person name="Crouch J.A."/>
            <person name="De Vries R.P."/>
            <person name="Sukno S.A."/>
            <person name="Thon M.R."/>
        </authorList>
    </citation>
    <scope>NUCLEOTIDE SEQUENCE</scope>
    <source>
        <strain evidence="1">CBS 112980</strain>
    </source>
</reference>
<proteinExistence type="predicted"/>
<evidence type="ECO:0000313" key="2">
    <source>
        <dbReference type="Proteomes" id="UP001244207"/>
    </source>
</evidence>
<dbReference type="RefSeq" id="XP_060367059.1">
    <property type="nucleotide sequence ID" value="XM_060512811.1"/>
</dbReference>
<sequence>MTRESGRLTIMPPPVLMSHHAPAHESQAYVPQLTRNTSTSPHPSTVGRAIVPQNSHHRETIPDSSPLFTGQCHGSSPDYEGTLDSEVDEAKGVKGLDNGTITGVIQALHIIQVQGLFQSGQQTERQKAKPQHDVSKAAAKWKPKAMTKELGLAGVGFGVRGLVGWWSSLARTPSTAWTFSRTELS</sequence>
<protein>
    <submittedName>
        <fullName evidence="1">Uncharacterized protein</fullName>
    </submittedName>
</protein>
<organism evidence="1 2">
    <name type="scientific">Glomerella acutata</name>
    <name type="common">Colletotrichum acutatum</name>
    <dbReference type="NCBI Taxonomy" id="27357"/>
    <lineage>
        <taxon>Eukaryota</taxon>
        <taxon>Fungi</taxon>
        <taxon>Dikarya</taxon>
        <taxon>Ascomycota</taxon>
        <taxon>Pezizomycotina</taxon>
        <taxon>Sordariomycetes</taxon>
        <taxon>Hypocreomycetidae</taxon>
        <taxon>Glomerellales</taxon>
        <taxon>Glomerellaceae</taxon>
        <taxon>Colletotrichum</taxon>
        <taxon>Colletotrichum acutatum species complex</taxon>
    </lineage>
</organism>
<accession>A0AAD8XGF2</accession>
<gene>
    <name evidence="1" type="ORF">BDZ83DRAFT_729065</name>
</gene>
<name>A0AAD8XGF2_GLOAC</name>
<dbReference type="GeneID" id="85396709"/>
<keyword evidence="2" id="KW-1185">Reference proteome</keyword>
<dbReference type="AlphaFoldDB" id="A0AAD8XGF2"/>